<feature type="transmembrane region" description="Helical" evidence="1">
    <location>
        <begin position="130"/>
        <end position="149"/>
    </location>
</feature>
<dbReference type="Pfam" id="PF13559">
    <property type="entry name" value="DUF4129"/>
    <property type="match status" value="1"/>
</dbReference>
<dbReference type="InterPro" id="IPR002931">
    <property type="entry name" value="Transglutaminase-like"/>
</dbReference>
<proteinExistence type="predicted"/>
<dbReference type="Pfam" id="PF01841">
    <property type="entry name" value="Transglut_core"/>
    <property type="match status" value="1"/>
</dbReference>
<dbReference type="EMBL" id="RBXP01000020">
    <property type="protein sequence ID" value="RKT49594.1"/>
    <property type="molecule type" value="Genomic_DNA"/>
</dbReference>
<protein>
    <submittedName>
        <fullName evidence="3">Uncharacterized protein DUF4129</fullName>
    </submittedName>
</protein>
<keyword evidence="1" id="KW-0472">Membrane</keyword>
<feature type="transmembrane region" description="Helical" evidence="1">
    <location>
        <begin position="106"/>
        <end position="124"/>
    </location>
</feature>
<dbReference type="Proteomes" id="UP000270626">
    <property type="component" value="Unassembled WGS sequence"/>
</dbReference>
<reference evidence="3 4" key="1">
    <citation type="submission" date="2018-10" db="EMBL/GenBank/DDBJ databases">
        <title>Genomic Encyclopedia of Type Strains, Phase IV (KMG-IV): sequencing the most valuable type-strain genomes for metagenomic binning, comparative biology and taxonomic classification.</title>
        <authorList>
            <person name="Goeker M."/>
        </authorList>
    </citation>
    <scope>NUCLEOTIDE SEQUENCE [LARGE SCALE GENOMIC DNA]</scope>
    <source>
        <strain evidence="3 4">DSM 23841</strain>
    </source>
</reference>
<evidence type="ECO:0000256" key="1">
    <source>
        <dbReference type="SAM" id="Phobius"/>
    </source>
</evidence>
<dbReference type="InterPro" id="IPR021878">
    <property type="entry name" value="TgpA_N"/>
</dbReference>
<dbReference type="OrthoDB" id="9804872at2"/>
<dbReference type="InterPro" id="IPR052901">
    <property type="entry name" value="Bact_TGase-like"/>
</dbReference>
<gene>
    <name evidence="3" type="ORF">DFR40_3257</name>
</gene>
<evidence type="ECO:0000313" key="4">
    <source>
        <dbReference type="Proteomes" id="UP000270626"/>
    </source>
</evidence>
<accession>A0A495VJX4</accession>
<keyword evidence="1" id="KW-1133">Transmembrane helix</keyword>
<dbReference type="SUPFAM" id="SSF54001">
    <property type="entry name" value="Cysteine proteinases"/>
    <property type="match status" value="1"/>
</dbReference>
<dbReference type="SMART" id="SM00460">
    <property type="entry name" value="TGc"/>
    <property type="match status" value="1"/>
</dbReference>
<feature type="transmembrane region" description="Helical" evidence="1">
    <location>
        <begin position="161"/>
        <end position="180"/>
    </location>
</feature>
<dbReference type="Pfam" id="PF11992">
    <property type="entry name" value="TgpA_N"/>
    <property type="match status" value="1"/>
</dbReference>
<feature type="transmembrane region" description="Helical" evidence="1">
    <location>
        <begin position="543"/>
        <end position="563"/>
    </location>
</feature>
<organism evidence="3 4">
    <name type="scientific">Azonexus fungiphilus</name>
    <dbReference type="NCBI Taxonomy" id="146940"/>
    <lineage>
        <taxon>Bacteria</taxon>
        <taxon>Pseudomonadati</taxon>
        <taxon>Pseudomonadota</taxon>
        <taxon>Betaproteobacteria</taxon>
        <taxon>Rhodocyclales</taxon>
        <taxon>Azonexaceae</taxon>
        <taxon>Azonexus</taxon>
    </lineage>
</organism>
<keyword evidence="4" id="KW-1185">Reference proteome</keyword>
<feature type="transmembrane region" description="Helical" evidence="1">
    <location>
        <begin position="33"/>
        <end position="50"/>
    </location>
</feature>
<dbReference type="AlphaFoldDB" id="A0A495VJX4"/>
<dbReference type="RefSeq" id="WP_121459521.1">
    <property type="nucleotide sequence ID" value="NZ_RBXP01000020.1"/>
</dbReference>
<feature type="domain" description="Transglutaminase-like" evidence="2">
    <location>
        <begin position="397"/>
        <end position="468"/>
    </location>
</feature>
<comment type="caution">
    <text evidence="3">The sequence shown here is derived from an EMBL/GenBank/DDBJ whole genome shotgun (WGS) entry which is preliminary data.</text>
</comment>
<dbReference type="Gene3D" id="3.10.620.30">
    <property type="match status" value="1"/>
</dbReference>
<feature type="transmembrane region" description="Helical" evidence="1">
    <location>
        <begin position="57"/>
        <end position="75"/>
    </location>
</feature>
<dbReference type="InterPro" id="IPR038765">
    <property type="entry name" value="Papain-like_cys_pep_sf"/>
</dbReference>
<evidence type="ECO:0000313" key="3">
    <source>
        <dbReference type="EMBL" id="RKT49594.1"/>
    </source>
</evidence>
<dbReference type="InterPro" id="IPR025403">
    <property type="entry name" value="TgpA-like_C"/>
</dbReference>
<sequence>MSASDDLLSREEPPWLFAVALATTLPHTLHQPAWLSGLAGLLLAWAAWLWQRDQRLPGRWLLLPLAIGGCLAIVAEFGTLFGRDAGVAMLVLFMAMKLLEMRQRRDAIVVVMLGYFLLLTHYFHAQDIPTGLWLLLALWLVTAALIRLHAGRIGPGETLRYAGQIGLQALPLMLVLYLLFPRVGGPLWGLPQDAFQARSGLSESMSPGSIGELVRSGEIAFRVRFDGTPPARPLLYWRGPVLERYDGTSWQVWPQRRPAETIEALGPAIDYETTLEAHGQRWLLALDAAATLPAGATLDGRLSAQLAQPVEARRRFRLSSTPAYRLNRHEQPATLTANLALPPTGNPHTLALAARWRDEEKSPSGIVDRALRHFRNEPFHYTLQPPLLGRDAIDDFLFRSRRGFCEHYAAAFVVLMRAAGVPARVVTGYQGGEFNPLDGYLVVRQSEAHAWSEVWLAERGWVRVDPTAAVAPERIERGIAEALPAGEPLPLFIQRHADWLRGMRHRWEALNNAWNQRVIGFDAQRQRQLLADLGLPDADWRTLAIALSLAGAAALALIAALALRRQHRQPPALRLWLRAQRRIGVHCAPGETPLALAARLRRSDPASAEAFDPVVRLFLLARYAPTPNLYLAALRAAVARLPRRRSA</sequence>
<keyword evidence="1" id="KW-0812">Transmembrane</keyword>
<name>A0A495VJX4_9RHOO</name>
<evidence type="ECO:0000259" key="2">
    <source>
        <dbReference type="SMART" id="SM00460"/>
    </source>
</evidence>
<dbReference type="PANTHER" id="PTHR42736:SF1">
    <property type="entry name" value="PROTEIN-GLUTAMINE GAMMA-GLUTAMYLTRANSFERASE"/>
    <property type="match status" value="1"/>
</dbReference>
<dbReference type="PANTHER" id="PTHR42736">
    <property type="entry name" value="PROTEIN-GLUTAMINE GAMMA-GLUTAMYLTRANSFERASE"/>
    <property type="match status" value="1"/>
</dbReference>